<feature type="compositionally biased region" description="Low complexity" evidence="3">
    <location>
        <begin position="162"/>
        <end position="175"/>
    </location>
</feature>
<evidence type="ECO:0000313" key="4">
    <source>
        <dbReference type="EMBL" id="KKA17129.1"/>
    </source>
</evidence>
<comment type="similarity">
    <text evidence="2">Belongs to the ELP6 family.</text>
</comment>
<reference evidence="4 5" key="1">
    <citation type="submission" date="2015-04" db="EMBL/GenBank/DDBJ databases">
        <authorList>
            <person name="Heijne W.H."/>
            <person name="Fedorova N.D."/>
            <person name="Nierman W.C."/>
            <person name="Vollebregt A.W."/>
            <person name="Zhao Z."/>
            <person name="Wu L."/>
            <person name="Kumar M."/>
            <person name="Stam H."/>
            <person name="van den Berg M.A."/>
            <person name="Pel H.J."/>
        </authorList>
    </citation>
    <scope>NUCLEOTIDE SEQUENCE [LARGE SCALE GENOMIC DNA]</scope>
    <source>
        <strain evidence="4 5">CBS 393.64</strain>
    </source>
</reference>
<dbReference type="Proteomes" id="UP000053958">
    <property type="component" value="Unassembled WGS sequence"/>
</dbReference>
<feature type="compositionally biased region" description="Low complexity" evidence="3">
    <location>
        <begin position="196"/>
        <end position="219"/>
    </location>
</feature>
<protein>
    <submittedName>
        <fullName evidence="4">Uncharacterized protein</fullName>
    </submittedName>
</protein>
<evidence type="ECO:0000313" key="5">
    <source>
        <dbReference type="Proteomes" id="UP000053958"/>
    </source>
</evidence>
<dbReference type="PANTHER" id="PTHR16184:SF6">
    <property type="entry name" value="ELONGATOR COMPLEX PROTEIN 6"/>
    <property type="match status" value="1"/>
</dbReference>
<proteinExistence type="inferred from homology"/>
<name>A0A0F4YG28_RASE3</name>
<dbReference type="OrthoDB" id="9995306at2759"/>
<dbReference type="EMBL" id="LASV01000713">
    <property type="protein sequence ID" value="KKA17129.1"/>
    <property type="molecule type" value="Genomic_DNA"/>
</dbReference>
<dbReference type="AlphaFoldDB" id="A0A0F4YG28"/>
<dbReference type="GeneID" id="25321246"/>
<accession>A0A0F4YG28</accession>
<dbReference type="GO" id="GO:0002098">
    <property type="term" value="P:tRNA wobble uridine modification"/>
    <property type="evidence" value="ECO:0007669"/>
    <property type="project" value="InterPro"/>
</dbReference>
<dbReference type="Gene3D" id="3.40.50.300">
    <property type="entry name" value="P-loop containing nucleotide triphosphate hydrolases"/>
    <property type="match status" value="1"/>
</dbReference>
<gene>
    <name evidence="4" type="ORF">T310_9306</name>
</gene>
<dbReference type="PANTHER" id="PTHR16184">
    <property type="entry name" value="ELONGATOR COMPLEX PROTEIN 6"/>
    <property type="match status" value="1"/>
</dbReference>
<evidence type="ECO:0000256" key="1">
    <source>
        <dbReference type="ARBA" id="ARBA00005043"/>
    </source>
</evidence>
<dbReference type="InterPro" id="IPR027417">
    <property type="entry name" value="P-loop_NTPase"/>
</dbReference>
<sequence>MPTQPPLPPILIPYVSPPPRSSLTLVTSVIGATSNWLVLRFLLATLSSGSSRAETAPLDGNGDDGVKGGRRKVVLLSFLRNWEFWKSEAKRLVRHPSIDAYHHHSFIQEIFGVLVAATVAWAFLANEVCDATQGLDLARLSEQGRFAFIDGLSELFYSSSSSTSPSPSLSQSGSSVPPPSLGRTTTLPVRSPPGTVPARVPGTTTPATAGSSSSLNRASTASESTIKRLRFTGRGTAALDALEKDVLAVVEELQTKGRTAASPDGGSGGDDDENGVVLVIDQPDLLLAATGPSQGIGATEMGEWIMGLEQRVHSTILTLSADSPLIHNAAVSTTSVEGTVTPLETEHAAFVIGLAHRAWMVMQLRNLDTGAAKDVSGVLRVSKGGGASDDEGLDWEEKEVLYFVQRDAGVRVFGRGE</sequence>
<comment type="pathway">
    <text evidence="1">tRNA modification; 5-methoxycarbonylmethyl-2-thiouridine-tRNA biosynthesis.</text>
</comment>
<feature type="region of interest" description="Disordered" evidence="3">
    <location>
        <begin position="162"/>
        <end position="219"/>
    </location>
</feature>
<dbReference type="GO" id="GO:0033588">
    <property type="term" value="C:elongator holoenzyme complex"/>
    <property type="evidence" value="ECO:0007669"/>
    <property type="project" value="InterPro"/>
</dbReference>
<comment type="caution">
    <text evidence="4">The sequence shown here is derived from an EMBL/GenBank/DDBJ whole genome shotgun (WGS) entry which is preliminary data.</text>
</comment>
<evidence type="ECO:0000256" key="3">
    <source>
        <dbReference type="SAM" id="MobiDB-lite"/>
    </source>
</evidence>
<organism evidence="4 5">
    <name type="scientific">Rasamsonia emersonii (strain ATCC 16479 / CBS 393.64 / IMI 116815)</name>
    <dbReference type="NCBI Taxonomy" id="1408163"/>
    <lineage>
        <taxon>Eukaryota</taxon>
        <taxon>Fungi</taxon>
        <taxon>Dikarya</taxon>
        <taxon>Ascomycota</taxon>
        <taxon>Pezizomycotina</taxon>
        <taxon>Eurotiomycetes</taxon>
        <taxon>Eurotiomycetidae</taxon>
        <taxon>Eurotiales</taxon>
        <taxon>Trichocomaceae</taxon>
        <taxon>Rasamsonia</taxon>
    </lineage>
</organism>
<dbReference type="UniPathway" id="UPA00988"/>
<keyword evidence="5" id="KW-1185">Reference proteome</keyword>
<evidence type="ECO:0000256" key="2">
    <source>
        <dbReference type="ARBA" id="ARBA00008837"/>
    </source>
</evidence>
<dbReference type="InterPro" id="IPR018627">
    <property type="entry name" value="ELP6"/>
</dbReference>
<dbReference type="RefSeq" id="XP_013323741.1">
    <property type="nucleotide sequence ID" value="XM_013468287.1"/>
</dbReference>